<keyword evidence="3" id="KW-1185">Reference proteome</keyword>
<feature type="compositionally biased region" description="Basic residues" evidence="1">
    <location>
        <begin position="1"/>
        <end position="24"/>
    </location>
</feature>
<gene>
    <name evidence="2" type="ORF">GCM10010406_33050</name>
</gene>
<dbReference type="Proteomes" id="UP001501358">
    <property type="component" value="Unassembled WGS sequence"/>
</dbReference>
<feature type="compositionally biased region" description="Polar residues" evidence="1">
    <location>
        <begin position="398"/>
        <end position="407"/>
    </location>
</feature>
<evidence type="ECO:0000313" key="2">
    <source>
        <dbReference type="EMBL" id="GAA2494370.1"/>
    </source>
</evidence>
<evidence type="ECO:0000313" key="3">
    <source>
        <dbReference type="Proteomes" id="UP001501358"/>
    </source>
</evidence>
<protein>
    <submittedName>
        <fullName evidence="2">Uncharacterized protein</fullName>
    </submittedName>
</protein>
<feature type="compositionally biased region" description="Low complexity" evidence="1">
    <location>
        <begin position="35"/>
        <end position="50"/>
    </location>
</feature>
<proteinExistence type="predicted"/>
<name>A0ABN3M1Z7_9ACTN</name>
<feature type="region of interest" description="Disordered" evidence="1">
    <location>
        <begin position="1"/>
        <end position="50"/>
    </location>
</feature>
<feature type="region of interest" description="Disordered" evidence="1">
    <location>
        <begin position="438"/>
        <end position="457"/>
    </location>
</feature>
<comment type="caution">
    <text evidence="2">The sequence shown here is derived from an EMBL/GenBank/DDBJ whole genome shotgun (WGS) entry which is preliminary data.</text>
</comment>
<reference evidence="2 3" key="1">
    <citation type="journal article" date="2019" name="Int. J. Syst. Evol. Microbiol.">
        <title>The Global Catalogue of Microorganisms (GCM) 10K type strain sequencing project: providing services to taxonomists for standard genome sequencing and annotation.</title>
        <authorList>
            <consortium name="The Broad Institute Genomics Platform"/>
            <consortium name="The Broad Institute Genome Sequencing Center for Infectious Disease"/>
            <person name="Wu L."/>
            <person name="Ma J."/>
        </authorList>
    </citation>
    <scope>NUCLEOTIDE SEQUENCE [LARGE SCALE GENOMIC DNA]</scope>
    <source>
        <strain evidence="2 3">JCM 6307</strain>
    </source>
</reference>
<organism evidence="2 3">
    <name type="scientific">Streptomyces thermolineatus</name>
    <dbReference type="NCBI Taxonomy" id="44033"/>
    <lineage>
        <taxon>Bacteria</taxon>
        <taxon>Bacillati</taxon>
        <taxon>Actinomycetota</taxon>
        <taxon>Actinomycetes</taxon>
        <taxon>Kitasatosporales</taxon>
        <taxon>Streptomycetaceae</taxon>
        <taxon>Streptomyces</taxon>
    </lineage>
</organism>
<dbReference type="RefSeq" id="WP_344383944.1">
    <property type="nucleotide sequence ID" value="NZ_BAAATA010000018.1"/>
</dbReference>
<evidence type="ECO:0000256" key="1">
    <source>
        <dbReference type="SAM" id="MobiDB-lite"/>
    </source>
</evidence>
<feature type="region of interest" description="Disordered" evidence="1">
    <location>
        <begin position="362"/>
        <end position="417"/>
    </location>
</feature>
<dbReference type="EMBL" id="BAAATA010000018">
    <property type="protein sequence ID" value="GAA2494370.1"/>
    <property type="molecule type" value="Genomic_DNA"/>
</dbReference>
<accession>A0ABN3M1Z7</accession>
<sequence>MLRGSRRGERRRPARRTGRVRAGQHLRQESDDRPGAAARPGARTAPRWAAGDRGATAADYLGTVVVVAAIAVALSTTGIGTQVYEGIGTAICRLTGGTSCGTGNGAAGPGQGRTDSDYEPKLCNTASFEDRAGSEVKVGWFTFGEEYGFRQQEFEAPDGSTKVYLTFTDAASVGAKGSPKLGVRAGNLGAEKVDIGGGIKITNGDTWVFDSPEDAERFRDDLEELKTWEASMKHGGAGNWYGAYKYGEKYEEIDRKLGEQHISFGRIALEASAELALKKSAPDAKALGAQLGGKLKVAPEATVTNNNASDPPTRGYTYQFQLEYAGNAAVEAGPAQLKLEAGEVRTGTMTVTRYEDGSLARIDMTQSVEGRGNDSARLGGKTEEGNGGSGNASEKQRTTVITTNSISFPPGDDDPAVEADRRTAEDWLDGSGDNTAPFRYLFGDHAPTERPGADDPFGQLMFEKGESSRTRYLGISNAQEYGFEVNLGLSLGARINFEESAQELQEAEFLGAPKADGTRSYVPFSYCAN</sequence>